<dbReference type="InParanoid" id="A0A177CQF0"/>
<keyword evidence="1" id="KW-0812">Transmembrane</keyword>
<dbReference type="AlphaFoldDB" id="A0A177CQF0"/>
<evidence type="ECO:0000313" key="3">
    <source>
        <dbReference type="Proteomes" id="UP000077069"/>
    </source>
</evidence>
<gene>
    <name evidence="2" type="ORF">CC84DRAFT_1212955</name>
</gene>
<dbReference type="RefSeq" id="XP_018039901.1">
    <property type="nucleotide sequence ID" value="XM_018182491.1"/>
</dbReference>
<feature type="transmembrane region" description="Helical" evidence="1">
    <location>
        <begin position="18"/>
        <end position="42"/>
    </location>
</feature>
<keyword evidence="1" id="KW-1133">Transmembrane helix</keyword>
<protein>
    <submittedName>
        <fullName evidence="2">Uncharacterized protein</fullName>
    </submittedName>
</protein>
<sequence>MSTADSISAANPPTWNTAIVTSTVLAIIALLLGIPGALLAVIKLRRPKRAKRDHIEIGNANHGFAEDQDVQVPPLRLNRTHTSTAYAGLYCFVVSGGEWVQLEYIGKRTSS</sequence>
<reference evidence="2 3" key="1">
    <citation type="submission" date="2016-05" db="EMBL/GenBank/DDBJ databases">
        <title>Comparative analysis of secretome profiles of manganese(II)-oxidizing ascomycete fungi.</title>
        <authorList>
            <consortium name="DOE Joint Genome Institute"/>
            <person name="Zeiner C.A."/>
            <person name="Purvine S.O."/>
            <person name="Zink E.M."/>
            <person name="Wu S."/>
            <person name="Pasa-Tolic L."/>
            <person name="Chaput D.L."/>
            <person name="Haridas S."/>
            <person name="Grigoriev I.V."/>
            <person name="Santelli C.M."/>
            <person name="Hansel C.M."/>
        </authorList>
    </citation>
    <scope>NUCLEOTIDE SEQUENCE [LARGE SCALE GENOMIC DNA]</scope>
    <source>
        <strain evidence="2 3">AP3s5-JAC2a</strain>
    </source>
</reference>
<organism evidence="2 3">
    <name type="scientific">Paraphaeosphaeria sporulosa</name>
    <dbReference type="NCBI Taxonomy" id="1460663"/>
    <lineage>
        <taxon>Eukaryota</taxon>
        <taxon>Fungi</taxon>
        <taxon>Dikarya</taxon>
        <taxon>Ascomycota</taxon>
        <taxon>Pezizomycotina</taxon>
        <taxon>Dothideomycetes</taxon>
        <taxon>Pleosporomycetidae</taxon>
        <taxon>Pleosporales</taxon>
        <taxon>Massarineae</taxon>
        <taxon>Didymosphaeriaceae</taxon>
        <taxon>Paraphaeosphaeria</taxon>
    </lineage>
</organism>
<proteinExistence type="predicted"/>
<name>A0A177CQF0_9PLEO</name>
<evidence type="ECO:0000313" key="2">
    <source>
        <dbReference type="EMBL" id="OAG09536.1"/>
    </source>
</evidence>
<dbReference type="EMBL" id="KV441549">
    <property type="protein sequence ID" value="OAG09536.1"/>
    <property type="molecule type" value="Genomic_DNA"/>
</dbReference>
<dbReference type="GeneID" id="28765977"/>
<evidence type="ECO:0000256" key="1">
    <source>
        <dbReference type="SAM" id="Phobius"/>
    </source>
</evidence>
<dbReference type="Proteomes" id="UP000077069">
    <property type="component" value="Unassembled WGS sequence"/>
</dbReference>
<accession>A0A177CQF0</accession>
<keyword evidence="1" id="KW-0472">Membrane</keyword>
<keyword evidence="3" id="KW-1185">Reference proteome</keyword>